<protein>
    <submittedName>
        <fullName evidence="2">Uncharacterized protein</fullName>
    </submittedName>
</protein>
<evidence type="ECO:0000313" key="3">
    <source>
        <dbReference type="Proteomes" id="UP000038009"/>
    </source>
</evidence>
<proteinExistence type="predicted"/>
<dbReference type="Proteomes" id="UP000038009">
    <property type="component" value="Unassembled WGS sequence"/>
</dbReference>
<feature type="region of interest" description="Disordered" evidence="1">
    <location>
        <begin position="157"/>
        <end position="218"/>
    </location>
</feature>
<comment type="caution">
    <text evidence="2">The sequence shown here is derived from an EMBL/GenBank/DDBJ whole genome shotgun (WGS) entry which is preliminary data.</text>
</comment>
<feature type="region of interest" description="Disordered" evidence="1">
    <location>
        <begin position="241"/>
        <end position="260"/>
    </location>
</feature>
<gene>
    <name evidence="2" type="ORF">ABL78_0542</name>
</gene>
<feature type="region of interest" description="Disordered" evidence="1">
    <location>
        <begin position="1"/>
        <end position="96"/>
    </location>
</feature>
<sequence length="582" mass="61554">MPSAAAAKSGGAVQLTSPKKDPTHRPSPTKPTLTSLATDNNRLPSATAKGSRRAQGWHSAVGGGQTAGIGSTTGSNAAIGDRQSDSDNKGLMHNRASSGIPRRLSVQFNEEVLGNEPTVPALPKLRMVTSNKDDTAFRQNMSDFLSVMYGDRTGNSGTGTASAGMPTTANGGSAGASHNVAQKSVTSPSHRRGSSHLSPSEVKGPLVKGLTANGSRYGTEDHIDTLVNTLVRAYSRQTISSRSDFHGSSGGPDDDNANMYNRSRQQNYRRAVASSRLGQGSGYGGIETKEVSVFVSQAMDSFIGPGGLLQQGLPSTRSVLSSLGVDKNIFRLMSFKTNSNMQDVDTVEDSLGTKLEPMYVGEQAMFKSVGTRPQMNDISVSKSMRGVIPSSYALEEGINGGGGIGAGTAQREVNSGAEPHRRSNGPLKNRLEGINLSLDGEANVGKRDGNGGQKDGFASKRAVVNSLGGKGNTNMNMTRCMSLDSKALGMGVGNGNGGDADDSWEDDAPIPPTTSTQVLVSSTRSLLNYSKACNNVAVERALKELFEEEQLKRDVVMAVERQLQGYIFSLEKEEREKKKRKK</sequence>
<accession>A0A0N1IA33</accession>
<evidence type="ECO:0000313" key="2">
    <source>
        <dbReference type="EMBL" id="KPI90315.1"/>
    </source>
</evidence>
<reference evidence="2 3" key="1">
    <citation type="journal article" date="2015" name="PLoS Pathog.">
        <title>Leptomonas seymouri: Adaptations to the Dixenous Life Cycle Analyzed by Genome Sequencing, Transcriptome Profiling and Co-infection with Leishmania donovani.</title>
        <authorList>
            <person name="Kraeva N."/>
            <person name="Butenko A."/>
            <person name="Hlavacova J."/>
            <person name="Kostygov A."/>
            <person name="Myskova J."/>
            <person name="Grybchuk D."/>
            <person name="Lestinova T."/>
            <person name="Votypka J."/>
            <person name="Volf P."/>
            <person name="Opperdoes F."/>
            <person name="Flegontov P."/>
            <person name="Lukes J."/>
            <person name="Yurchenko V."/>
        </authorList>
    </citation>
    <scope>NUCLEOTIDE SEQUENCE [LARGE SCALE GENOMIC DNA]</scope>
    <source>
        <strain evidence="2 3">ATCC 30220</strain>
    </source>
</reference>
<evidence type="ECO:0000256" key="1">
    <source>
        <dbReference type="SAM" id="MobiDB-lite"/>
    </source>
</evidence>
<name>A0A0N1IA33_LEPSE</name>
<keyword evidence="3" id="KW-1185">Reference proteome</keyword>
<dbReference type="OMA" id="APRECGK"/>
<dbReference type="EMBL" id="LJSK01000007">
    <property type="protein sequence ID" value="KPI90315.1"/>
    <property type="molecule type" value="Genomic_DNA"/>
</dbReference>
<feature type="region of interest" description="Disordered" evidence="1">
    <location>
        <begin position="438"/>
        <end position="457"/>
    </location>
</feature>
<dbReference type="OrthoDB" id="273656at2759"/>
<organism evidence="2 3">
    <name type="scientific">Leptomonas seymouri</name>
    <dbReference type="NCBI Taxonomy" id="5684"/>
    <lineage>
        <taxon>Eukaryota</taxon>
        <taxon>Discoba</taxon>
        <taxon>Euglenozoa</taxon>
        <taxon>Kinetoplastea</taxon>
        <taxon>Metakinetoplastina</taxon>
        <taxon>Trypanosomatida</taxon>
        <taxon>Trypanosomatidae</taxon>
        <taxon>Leishmaniinae</taxon>
        <taxon>Leptomonas</taxon>
    </lineage>
</organism>
<dbReference type="AlphaFoldDB" id="A0A0N1IA33"/>
<feature type="compositionally biased region" description="Polar residues" evidence="1">
    <location>
        <begin position="30"/>
        <end position="44"/>
    </location>
</feature>
<dbReference type="VEuPathDB" id="TriTrypDB:Lsey_0007_0280"/>
<feature type="compositionally biased region" description="Polar residues" evidence="1">
    <location>
        <begin position="179"/>
        <end position="188"/>
    </location>
</feature>